<keyword evidence="1" id="KW-0343">GTPase activation</keyword>
<dbReference type="PANTHER" id="PTHR15711:SF65">
    <property type="entry name" value="RAPGAP_RANGAP DOMAIN-CONTAINING PROTEIN"/>
    <property type="match status" value="1"/>
</dbReference>
<dbReference type="Pfam" id="PF02145">
    <property type="entry name" value="Rap_GAP"/>
    <property type="match status" value="1"/>
</dbReference>
<comment type="caution">
    <text evidence="3">The sequence shown here is derived from an EMBL/GenBank/DDBJ whole genome shotgun (WGS) entry which is preliminary data.</text>
</comment>
<dbReference type="InterPro" id="IPR000331">
    <property type="entry name" value="Rap/Ran_GAP_dom"/>
</dbReference>
<reference evidence="3 4" key="1">
    <citation type="journal article" name="Sci. Rep.">
        <title>Genome-scale phylogenetic analyses confirm Olpidium as the closest living zoosporic fungus to the non-flagellated, terrestrial fungi.</title>
        <authorList>
            <person name="Chang Y."/>
            <person name="Rochon D."/>
            <person name="Sekimoto S."/>
            <person name="Wang Y."/>
            <person name="Chovatia M."/>
            <person name="Sandor L."/>
            <person name="Salamov A."/>
            <person name="Grigoriev I.V."/>
            <person name="Stajich J.E."/>
            <person name="Spatafora J.W."/>
        </authorList>
    </citation>
    <scope>NUCLEOTIDE SEQUENCE [LARGE SCALE GENOMIC DNA]</scope>
    <source>
        <strain evidence="3">S191</strain>
    </source>
</reference>
<dbReference type="PANTHER" id="PTHR15711">
    <property type="entry name" value="RAP GTPASE-ACTIVATING PROTEIN"/>
    <property type="match status" value="1"/>
</dbReference>
<dbReference type="Proteomes" id="UP000673691">
    <property type="component" value="Unassembled WGS sequence"/>
</dbReference>
<dbReference type="EMBL" id="JAEFCI010003282">
    <property type="protein sequence ID" value="KAG5461687.1"/>
    <property type="molecule type" value="Genomic_DNA"/>
</dbReference>
<accession>A0A8H7ZYS2</accession>
<sequence>PTGPLAISVIKDGDRGYKALVRTTKGSERILVPADAVKEPVLRKLFGLGPSTTAILHYKFGLTYLAKEQCKEEEMFRNRMGKSRFKEFLNFLGETIELRGWRGYRAGLDVVQDHTGKQSVYTKWQGYEIMFHVSPMLPFAENDSQQLERKRHIGNDIVIIIFQQEGSVPFKLETITSKQ</sequence>
<keyword evidence="4" id="KW-1185">Reference proteome</keyword>
<dbReference type="GO" id="GO:0051056">
    <property type="term" value="P:regulation of small GTPase mediated signal transduction"/>
    <property type="evidence" value="ECO:0007669"/>
    <property type="project" value="InterPro"/>
</dbReference>
<dbReference type="SUPFAM" id="SSF111347">
    <property type="entry name" value="Rap/Ran-GAP"/>
    <property type="match status" value="1"/>
</dbReference>
<evidence type="ECO:0000313" key="4">
    <source>
        <dbReference type="Proteomes" id="UP000673691"/>
    </source>
</evidence>
<gene>
    <name evidence="3" type="ORF">BJ554DRAFT_6076</name>
</gene>
<dbReference type="AlphaFoldDB" id="A0A8H7ZYS2"/>
<proteinExistence type="predicted"/>
<dbReference type="InterPro" id="IPR050989">
    <property type="entry name" value="Rap1_Ran_GAP"/>
</dbReference>
<evidence type="ECO:0000259" key="2">
    <source>
        <dbReference type="PROSITE" id="PS50085"/>
    </source>
</evidence>
<feature type="non-terminal residue" evidence="3">
    <location>
        <position position="1"/>
    </location>
</feature>
<evidence type="ECO:0000256" key="1">
    <source>
        <dbReference type="ARBA" id="ARBA00022468"/>
    </source>
</evidence>
<dbReference type="OrthoDB" id="2499658at2759"/>
<feature type="non-terminal residue" evidence="3">
    <location>
        <position position="179"/>
    </location>
</feature>
<dbReference type="Gene3D" id="3.40.50.11210">
    <property type="entry name" value="Rap/Ran-GAP"/>
    <property type="match status" value="1"/>
</dbReference>
<organism evidence="3 4">
    <name type="scientific">Olpidium bornovanus</name>
    <dbReference type="NCBI Taxonomy" id="278681"/>
    <lineage>
        <taxon>Eukaryota</taxon>
        <taxon>Fungi</taxon>
        <taxon>Fungi incertae sedis</taxon>
        <taxon>Olpidiomycota</taxon>
        <taxon>Olpidiomycotina</taxon>
        <taxon>Olpidiomycetes</taxon>
        <taxon>Olpidiales</taxon>
        <taxon>Olpidiaceae</taxon>
        <taxon>Olpidium</taxon>
    </lineage>
</organism>
<name>A0A8H7ZYS2_9FUNG</name>
<protein>
    <recommendedName>
        <fullName evidence="2">Rap-GAP domain-containing protein</fullName>
    </recommendedName>
</protein>
<dbReference type="InterPro" id="IPR035974">
    <property type="entry name" value="Rap/Ran-GAP_sf"/>
</dbReference>
<dbReference type="PROSITE" id="PS50085">
    <property type="entry name" value="RAPGAP"/>
    <property type="match status" value="1"/>
</dbReference>
<feature type="domain" description="Rap-GAP" evidence="2">
    <location>
        <begin position="46"/>
        <end position="179"/>
    </location>
</feature>
<evidence type="ECO:0000313" key="3">
    <source>
        <dbReference type="EMBL" id="KAG5461687.1"/>
    </source>
</evidence>
<dbReference type="GO" id="GO:0005096">
    <property type="term" value="F:GTPase activator activity"/>
    <property type="evidence" value="ECO:0007669"/>
    <property type="project" value="UniProtKB-KW"/>
</dbReference>